<dbReference type="EMBL" id="JAUUTY010000005">
    <property type="protein sequence ID" value="KAK1627632.1"/>
    <property type="molecule type" value="Genomic_DNA"/>
</dbReference>
<organism evidence="2 3">
    <name type="scientific">Lolium multiflorum</name>
    <name type="common">Italian ryegrass</name>
    <name type="synonym">Lolium perenne subsp. multiflorum</name>
    <dbReference type="NCBI Taxonomy" id="4521"/>
    <lineage>
        <taxon>Eukaryota</taxon>
        <taxon>Viridiplantae</taxon>
        <taxon>Streptophyta</taxon>
        <taxon>Embryophyta</taxon>
        <taxon>Tracheophyta</taxon>
        <taxon>Spermatophyta</taxon>
        <taxon>Magnoliopsida</taxon>
        <taxon>Liliopsida</taxon>
        <taxon>Poales</taxon>
        <taxon>Poaceae</taxon>
        <taxon>BOP clade</taxon>
        <taxon>Pooideae</taxon>
        <taxon>Poodae</taxon>
        <taxon>Poeae</taxon>
        <taxon>Poeae Chloroplast Group 2 (Poeae type)</taxon>
        <taxon>Loliodinae</taxon>
        <taxon>Loliinae</taxon>
        <taxon>Lolium</taxon>
    </lineage>
</organism>
<proteinExistence type="predicted"/>
<dbReference type="SUPFAM" id="SSF81606">
    <property type="entry name" value="PP2C-like"/>
    <property type="match status" value="1"/>
</dbReference>
<dbReference type="Gene3D" id="3.60.40.10">
    <property type="entry name" value="PPM-type phosphatase domain"/>
    <property type="match status" value="1"/>
</dbReference>
<name>A0AAD8VXU1_LOLMU</name>
<dbReference type="EC" id="3.1.3.16" evidence="1"/>
<evidence type="ECO:0000313" key="3">
    <source>
        <dbReference type="Proteomes" id="UP001231189"/>
    </source>
</evidence>
<evidence type="ECO:0000313" key="2">
    <source>
        <dbReference type="EMBL" id="KAK1627632.1"/>
    </source>
</evidence>
<dbReference type="Proteomes" id="UP001231189">
    <property type="component" value="Unassembled WGS sequence"/>
</dbReference>
<dbReference type="GO" id="GO:0004722">
    <property type="term" value="F:protein serine/threonine phosphatase activity"/>
    <property type="evidence" value="ECO:0007669"/>
    <property type="project" value="UniProtKB-EC"/>
</dbReference>
<dbReference type="AlphaFoldDB" id="A0AAD8VXU1"/>
<sequence length="132" mass="13870">MLRAVARCCGGHWPPGAAAADGMLWQTELRQHAAGEFSMAAGRGGGGRDALADELRQHAAGEISMAAAQANLVMEDQAQVLASPGATLVGVHDGHDGPDASRFLRYSLFPHVQLQPMPTMPSILRQGRAGME</sequence>
<protein>
    <recommendedName>
        <fullName evidence="1">protein-serine/threonine phosphatase</fullName>
        <ecNumber evidence="1">3.1.3.16</ecNumber>
    </recommendedName>
</protein>
<evidence type="ECO:0000256" key="1">
    <source>
        <dbReference type="ARBA" id="ARBA00013081"/>
    </source>
</evidence>
<dbReference type="InterPro" id="IPR036457">
    <property type="entry name" value="PPM-type-like_dom_sf"/>
</dbReference>
<reference evidence="2" key="1">
    <citation type="submission" date="2023-07" db="EMBL/GenBank/DDBJ databases">
        <title>A chromosome-level genome assembly of Lolium multiflorum.</title>
        <authorList>
            <person name="Chen Y."/>
            <person name="Copetti D."/>
            <person name="Kolliker R."/>
            <person name="Studer B."/>
        </authorList>
    </citation>
    <scope>NUCLEOTIDE SEQUENCE</scope>
    <source>
        <strain evidence="2">02402/16</strain>
        <tissue evidence="2">Leaf</tissue>
    </source>
</reference>
<gene>
    <name evidence="2" type="ORF">QYE76_001947</name>
</gene>
<comment type="caution">
    <text evidence="2">The sequence shown here is derived from an EMBL/GenBank/DDBJ whole genome shotgun (WGS) entry which is preliminary data.</text>
</comment>
<accession>A0AAD8VXU1</accession>
<keyword evidence="3" id="KW-1185">Reference proteome</keyword>